<dbReference type="PANTHER" id="PTHR42788:SF2">
    <property type="entry name" value="ABC TRANSPORTER ATP-BINDING PROTEIN"/>
    <property type="match status" value="1"/>
</dbReference>
<evidence type="ECO:0000256" key="1">
    <source>
        <dbReference type="ARBA" id="ARBA00022448"/>
    </source>
</evidence>
<dbReference type="InterPro" id="IPR003439">
    <property type="entry name" value="ABC_transporter-like_ATP-bd"/>
</dbReference>
<dbReference type="InterPro" id="IPR017871">
    <property type="entry name" value="ABC_transporter-like_CS"/>
</dbReference>
<protein>
    <submittedName>
        <fullName evidence="5">ABC transporter ATP-binding protein</fullName>
    </submittedName>
</protein>
<dbReference type="PANTHER" id="PTHR42788">
    <property type="entry name" value="TAURINE IMPORT ATP-BINDING PROTEIN-RELATED"/>
    <property type="match status" value="1"/>
</dbReference>
<dbReference type="InterPro" id="IPR050166">
    <property type="entry name" value="ABC_transporter_ATP-bind"/>
</dbReference>
<dbReference type="RefSeq" id="WP_015443797.1">
    <property type="nucleotide sequence ID" value="NC_020520.1"/>
</dbReference>
<accession>A0A6C7EDU6</accession>
<keyword evidence="6" id="KW-1185">Reference proteome</keyword>
<sequence length="261" mass="28179">MSAPAVELRHVTHTYGTTPAVADVSLDVSAGDFVSIVGPSGCGKSTLLKVLAGLLAPTSGTAAIQGASTIDRPGLAGYMPQRDLLLPWKRAIDNATLGAELGDRRATKAEARQRALELFERFGLAGFEQSWPSELSGGMRQRLALLRTFLTGSRVLLLDEPFGALDAITRRDLHDWLQALWIDHLGESVPRSALFITHDVDEALVLSDVVHVMSARPGRIVDTVTVDEQRPRPASVTTSAAFIRNKARLLDSLDRGRATTH</sequence>
<evidence type="ECO:0000256" key="2">
    <source>
        <dbReference type="ARBA" id="ARBA00022741"/>
    </source>
</evidence>
<dbReference type="InterPro" id="IPR027417">
    <property type="entry name" value="P-loop_NTPase"/>
</dbReference>
<dbReference type="Gene3D" id="3.40.50.300">
    <property type="entry name" value="P-loop containing nucleotide triphosphate hydrolases"/>
    <property type="match status" value="1"/>
</dbReference>
<dbReference type="OrthoDB" id="8773773at2"/>
<dbReference type="SMART" id="SM00382">
    <property type="entry name" value="AAA"/>
    <property type="match status" value="1"/>
</dbReference>
<evidence type="ECO:0000256" key="3">
    <source>
        <dbReference type="ARBA" id="ARBA00022840"/>
    </source>
</evidence>
<dbReference type="Proteomes" id="UP000011863">
    <property type="component" value="Chromosome"/>
</dbReference>
<keyword evidence="3 5" id="KW-0067">ATP-binding</keyword>
<keyword evidence="2" id="KW-0547">Nucleotide-binding</keyword>
<dbReference type="GO" id="GO:0005524">
    <property type="term" value="F:ATP binding"/>
    <property type="evidence" value="ECO:0007669"/>
    <property type="project" value="UniProtKB-KW"/>
</dbReference>
<organism evidence="5 6">
    <name type="scientific">Ilumatobacter coccineus (strain NBRC 103263 / KCTC 29153 / YM16-304)</name>
    <dbReference type="NCBI Taxonomy" id="1313172"/>
    <lineage>
        <taxon>Bacteria</taxon>
        <taxon>Bacillati</taxon>
        <taxon>Actinomycetota</taxon>
        <taxon>Acidimicrobiia</taxon>
        <taxon>Acidimicrobiales</taxon>
        <taxon>Ilumatobacteraceae</taxon>
        <taxon>Ilumatobacter</taxon>
    </lineage>
</organism>
<evidence type="ECO:0000313" key="5">
    <source>
        <dbReference type="EMBL" id="BAN04550.1"/>
    </source>
</evidence>
<gene>
    <name evidence="5" type="ORF">YM304_42360</name>
</gene>
<dbReference type="InterPro" id="IPR003593">
    <property type="entry name" value="AAA+_ATPase"/>
</dbReference>
<dbReference type="SUPFAM" id="SSF52540">
    <property type="entry name" value="P-loop containing nucleoside triphosphate hydrolases"/>
    <property type="match status" value="1"/>
</dbReference>
<dbReference type="Pfam" id="PF00005">
    <property type="entry name" value="ABC_tran"/>
    <property type="match status" value="1"/>
</dbReference>
<reference evidence="5 6" key="1">
    <citation type="journal article" date="2013" name="Int. J. Syst. Evol. Microbiol.">
        <title>Ilumatobacter nonamiense sp. nov. and Ilumatobacter coccineum sp. nov., isolated from seashore sand.</title>
        <authorList>
            <person name="Matsumoto A."/>
            <person name="Kasai H."/>
            <person name="Matsuo Y."/>
            <person name="Shizuri Y."/>
            <person name="Ichikawa N."/>
            <person name="Fujita N."/>
            <person name="Omura S."/>
            <person name="Takahashi Y."/>
        </authorList>
    </citation>
    <scope>NUCLEOTIDE SEQUENCE [LARGE SCALE GENOMIC DNA]</scope>
    <source>
        <strain evidence="6">NBRC 103263 / KCTC 29153 / YM16-304</strain>
    </source>
</reference>
<dbReference type="AlphaFoldDB" id="A0A6C7EDU6"/>
<dbReference type="PROSITE" id="PS50893">
    <property type="entry name" value="ABC_TRANSPORTER_2"/>
    <property type="match status" value="1"/>
</dbReference>
<dbReference type="PROSITE" id="PS00211">
    <property type="entry name" value="ABC_TRANSPORTER_1"/>
    <property type="match status" value="1"/>
</dbReference>
<dbReference type="GO" id="GO:0016887">
    <property type="term" value="F:ATP hydrolysis activity"/>
    <property type="evidence" value="ECO:0007669"/>
    <property type="project" value="InterPro"/>
</dbReference>
<evidence type="ECO:0000259" key="4">
    <source>
        <dbReference type="PROSITE" id="PS50893"/>
    </source>
</evidence>
<name>A0A6C7EDU6_ILUCY</name>
<feature type="domain" description="ABC transporter" evidence="4">
    <location>
        <begin position="6"/>
        <end position="242"/>
    </location>
</feature>
<dbReference type="KEGG" id="aym:YM304_42360"/>
<evidence type="ECO:0000313" key="6">
    <source>
        <dbReference type="Proteomes" id="UP000011863"/>
    </source>
</evidence>
<dbReference type="CDD" id="cd03293">
    <property type="entry name" value="ABC_NrtD_SsuB_transporters"/>
    <property type="match status" value="1"/>
</dbReference>
<keyword evidence="1" id="KW-0813">Transport</keyword>
<dbReference type="EMBL" id="AP012057">
    <property type="protein sequence ID" value="BAN04550.1"/>
    <property type="molecule type" value="Genomic_DNA"/>
</dbReference>
<proteinExistence type="predicted"/>